<dbReference type="AlphaFoldDB" id="A0A644SKD6"/>
<evidence type="ECO:0008006" key="2">
    <source>
        <dbReference type="Google" id="ProtNLM"/>
    </source>
</evidence>
<comment type="caution">
    <text evidence="1">The sequence shown here is derived from an EMBL/GenBank/DDBJ whole genome shotgun (WGS) entry which is preliminary data.</text>
</comment>
<dbReference type="SUPFAM" id="SSF53756">
    <property type="entry name" value="UDP-Glycosyltransferase/glycogen phosphorylase"/>
    <property type="match status" value="1"/>
</dbReference>
<organism evidence="1">
    <name type="scientific">bioreactor metagenome</name>
    <dbReference type="NCBI Taxonomy" id="1076179"/>
    <lineage>
        <taxon>unclassified sequences</taxon>
        <taxon>metagenomes</taxon>
        <taxon>ecological metagenomes</taxon>
    </lineage>
</organism>
<proteinExistence type="predicted"/>
<protein>
    <recommendedName>
        <fullName evidence="2">Glycosyltransferase subfamily 4-like N-terminal domain-containing protein</fullName>
    </recommendedName>
</protein>
<evidence type="ECO:0000313" key="1">
    <source>
        <dbReference type="EMBL" id="MPL55125.1"/>
    </source>
</evidence>
<accession>A0A644SKD6</accession>
<gene>
    <name evidence="1" type="ORF">SDC9_00592</name>
</gene>
<dbReference type="Gene3D" id="3.40.50.2000">
    <property type="entry name" value="Glycogen Phosphorylase B"/>
    <property type="match status" value="2"/>
</dbReference>
<name>A0A644SKD6_9ZZZZ</name>
<sequence length="455" mass="52686">MDNFIKLKHETQNLKQKKILIISYYWPPAGGPGVQRWLKFVKYLPDFGWEPTVFIPENPSYPIVDETLQKDVPKNLKMIKTKIWEPYQLAEKFGKDNKKFKAGQFDVGENQSWKAKLSIFVRGNFFIPDARVFWVKPSVEFLEKYLKANHYDVLVTTGPPHSLHLIGLSLKKKFPDMKWIADFRDPWTEISYYKHLKLTKIADKKHRKLESEVFKNADVTLATSYTDAENFRKKGANAFCITNGFDVDASTTLSMTEENSKTLPLSNSTTKFTLSYIGVLEQLRNPKILWETLNDLVEENADFKNDFELNFVGRLDDKILQKIESSALKNNLTNLGYQTHDVALKHMQDSTVLLMTNFPQESSKGIIPGKIFEYLATGKTILSFGPKDADVEKILNETKAGKHFGYEEKENLKKFILESYENWKSGMLNLNAENIEQFSRKNLTQKLVDLMNKWF</sequence>
<dbReference type="EMBL" id="VSSQ01000001">
    <property type="protein sequence ID" value="MPL55125.1"/>
    <property type="molecule type" value="Genomic_DNA"/>
</dbReference>
<reference evidence="1" key="1">
    <citation type="submission" date="2019-08" db="EMBL/GenBank/DDBJ databases">
        <authorList>
            <person name="Kucharzyk K."/>
            <person name="Murdoch R.W."/>
            <person name="Higgins S."/>
            <person name="Loffler F."/>
        </authorList>
    </citation>
    <scope>NUCLEOTIDE SEQUENCE</scope>
</reference>